<evidence type="ECO:0000313" key="2">
    <source>
        <dbReference type="EMBL" id="KAK4877413.1"/>
    </source>
</evidence>
<name>A0AAN7QH49_9COLE</name>
<gene>
    <name evidence="2" type="ORF">RN001_009919</name>
</gene>
<dbReference type="EMBL" id="JARPUR010000004">
    <property type="protein sequence ID" value="KAK4877413.1"/>
    <property type="molecule type" value="Genomic_DNA"/>
</dbReference>
<proteinExistence type="predicted"/>
<accession>A0AAN7QH49</accession>
<evidence type="ECO:0008006" key="4">
    <source>
        <dbReference type="Google" id="ProtNLM"/>
    </source>
</evidence>
<feature type="signal peptide" evidence="1">
    <location>
        <begin position="1"/>
        <end position="16"/>
    </location>
</feature>
<evidence type="ECO:0000256" key="1">
    <source>
        <dbReference type="SAM" id="SignalP"/>
    </source>
</evidence>
<keyword evidence="1" id="KW-0732">Signal</keyword>
<dbReference type="Proteomes" id="UP001353858">
    <property type="component" value="Unassembled WGS sequence"/>
</dbReference>
<sequence length="134" mass="14989">MKILLKIIICLIGLNGMSFERQSNCTTFENALNKPYDCGGDGQPILKEDKTKCEYTCFVNGQYKTCQEVHPLNSTKFENSKCKKFVFDCNGMGEPTIGDNCDFSCVQGKTKKKCPDVYPLSYYTAKENVTGPPP</sequence>
<organism evidence="2 3">
    <name type="scientific">Aquatica leii</name>
    <dbReference type="NCBI Taxonomy" id="1421715"/>
    <lineage>
        <taxon>Eukaryota</taxon>
        <taxon>Metazoa</taxon>
        <taxon>Ecdysozoa</taxon>
        <taxon>Arthropoda</taxon>
        <taxon>Hexapoda</taxon>
        <taxon>Insecta</taxon>
        <taxon>Pterygota</taxon>
        <taxon>Neoptera</taxon>
        <taxon>Endopterygota</taxon>
        <taxon>Coleoptera</taxon>
        <taxon>Polyphaga</taxon>
        <taxon>Elateriformia</taxon>
        <taxon>Elateroidea</taxon>
        <taxon>Lampyridae</taxon>
        <taxon>Luciolinae</taxon>
        <taxon>Aquatica</taxon>
    </lineage>
</organism>
<comment type="caution">
    <text evidence="2">The sequence shown here is derived from an EMBL/GenBank/DDBJ whole genome shotgun (WGS) entry which is preliminary data.</text>
</comment>
<keyword evidence="3" id="KW-1185">Reference proteome</keyword>
<evidence type="ECO:0000313" key="3">
    <source>
        <dbReference type="Proteomes" id="UP001353858"/>
    </source>
</evidence>
<reference evidence="3" key="1">
    <citation type="submission" date="2023-01" db="EMBL/GenBank/DDBJ databases">
        <title>Key to firefly adult light organ development and bioluminescence: homeobox transcription factors regulate luciferase expression and transportation to peroxisome.</title>
        <authorList>
            <person name="Fu X."/>
        </authorList>
    </citation>
    <scope>NUCLEOTIDE SEQUENCE [LARGE SCALE GENOMIC DNA]</scope>
</reference>
<feature type="chain" id="PRO_5042835772" description="Secreted salivary protein" evidence="1">
    <location>
        <begin position="17"/>
        <end position="134"/>
    </location>
</feature>
<protein>
    <recommendedName>
        <fullName evidence="4">Secreted salivary protein</fullName>
    </recommendedName>
</protein>
<dbReference type="AlphaFoldDB" id="A0AAN7QH49"/>